<dbReference type="GO" id="GO:0071949">
    <property type="term" value="F:FAD binding"/>
    <property type="evidence" value="ECO:0007669"/>
    <property type="project" value="TreeGrafter"/>
</dbReference>
<dbReference type="AlphaFoldDB" id="A0A446ZH63"/>
<feature type="site" description="Electron transfer via tryptophanyl radical" evidence="13">
    <location>
        <position position="397"/>
    </location>
</feature>
<dbReference type="PROSITE" id="PS00394">
    <property type="entry name" value="DNA_PHOTOLYASES_1_1"/>
    <property type="match status" value="1"/>
</dbReference>
<evidence type="ECO:0000256" key="7">
    <source>
        <dbReference type="ARBA" id="ARBA00022991"/>
    </source>
</evidence>
<feature type="site" description="Electron transfer via tryptophanyl radical" evidence="13">
    <location>
        <position position="321"/>
    </location>
</feature>
<feature type="binding site" evidence="12">
    <location>
        <position position="235"/>
    </location>
    <ligand>
        <name>FAD</name>
        <dbReference type="ChEBI" id="CHEBI:57692"/>
    </ligand>
</feature>
<sequence>MSNVNQLIWFRQDLRVRDHAALWHACQQGPSIGLIILSPEQWKIHHDAPIKINFYLLQLQQLKKELEQLNIPLIIQVIPHWKDIADYICELTHQLHIENVYSNIEVGVNELKRDKTVQQALNQQNKELFLFHDRTIFPLCSIRNQSQQPYQVFSAFKKACYSKLDISGLPQCYPVPEKQNAYPQSFSNIKSLDLEEIEAFFDSSISKERQDLWPTGEDFALEQLDLFIEDHLSHYKLERDFPNVKGTSQLSPYLNLGILSIRQCLQALFRAEHGNFHLADEGQQTWLDELLWREFYQHILFDFPHVSKHFPFKQNTQNIKWENNQEHLVAWQTGQTGIPIIDAGMRQLQKTGWMHNRVRMITAMFLCKNLLIDWRIGEKWFMEHLIDGDLAANNGGWQWCASTGTDAVPYFRIFNPIAQSKKFDPNGDYIRQWVEELAHLDNKMIHEPYSTKANLQLNYPKPIVDLKETRTKAIETFKSI</sequence>
<evidence type="ECO:0000256" key="13">
    <source>
        <dbReference type="PIRSR" id="PIRSR602081-2"/>
    </source>
</evidence>
<keyword evidence="6 12" id="KW-0274">FAD</keyword>
<evidence type="ECO:0000256" key="3">
    <source>
        <dbReference type="ARBA" id="ARBA00013149"/>
    </source>
</evidence>
<organism evidence="16 17">
    <name type="scientific">Acinetobacter calcoaceticus</name>
    <dbReference type="NCBI Taxonomy" id="471"/>
    <lineage>
        <taxon>Bacteria</taxon>
        <taxon>Pseudomonadati</taxon>
        <taxon>Pseudomonadota</taxon>
        <taxon>Gammaproteobacteria</taxon>
        <taxon>Moraxellales</taxon>
        <taxon>Moraxellaceae</taxon>
        <taxon>Acinetobacter</taxon>
        <taxon>Acinetobacter calcoaceticus/baumannii complex</taxon>
    </lineage>
</organism>
<comment type="cofactor">
    <cofactor evidence="1">
        <name>(6R)-5,10-methylene-5,6,7,8-tetrahydrofolate</name>
        <dbReference type="ChEBI" id="CHEBI:15636"/>
    </cofactor>
</comment>
<evidence type="ECO:0000256" key="6">
    <source>
        <dbReference type="ARBA" id="ARBA00022827"/>
    </source>
</evidence>
<dbReference type="Gene3D" id="3.40.50.620">
    <property type="entry name" value="HUPs"/>
    <property type="match status" value="1"/>
</dbReference>
<feature type="site" description="Electron transfer via tryptophanyl radical" evidence="13">
    <location>
        <position position="374"/>
    </location>
</feature>
<dbReference type="InterPro" id="IPR036155">
    <property type="entry name" value="Crypto/Photolyase_N_sf"/>
</dbReference>
<dbReference type="GO" id="GO:0009416">
    <property type="term" value="P:response to light stimulus"/>
    <property type="evidence" value="ECO:0007669"/>
    <property type="project" value="TreeGrafter"/>
</dbReference>
<comment type="catalytic activity">
    <reaction evidence="9">
        <text>cyclobutadipyrimidine (in DNA) = 2 pyrimidine residues (in DNA).</text>
        <dbReference type="EC" id="4.1.99.3"/>
    </reaction>
</comment>
<evidence type="ECO:0000313" key="17">
    <source>
        <dbReference type="Proteomes" id="UP000294355"/>
    </source>
</evidence>
<dbReference type="Pfam" id="PF03441">
    <property type="entry name" value="FAD_binding_7"/>
    <property type="match status" value="1"/>
</dbReference>
<evidence type="ECO:0000256" key="1">
    <source>
        <dbReference type="ARBA" id="ARBA00001932"/>
    </source>
</evidence>
<dbReference type="SUPFAM" id="SSF52425">
    <property type="entry name" value="Cryptochrome/photolyase, N-terminal domain"/>
    <property type="match status" value="1"/>
</dbReference>
<comment type="similarity">
    <text evidence="14">Belongs to the DNA photolyase family.</text>
</comment>
<dbReference type="InterPro" id="IPR006050">
    <property type="entry name" value="DNA_photolyase_N"/>
</dbReference>
<evidence type="ECO:0000256" key="4">
    <source>
        <dbReference type="ARBA" id="ARBA00014046"/>
    </source>
</evidence>
<feature type="binding site" evidence="12">
    <location>
        <begin position="247"/>
        <end position="251"/>
    </location>
    <ligand>
        <name>FAD</name>
        <dbReference type="ChEBI" id="CHEBI:57692"/>
    </ligand>
</feature>
<dbReference type="InterPro" id="IPR005101">
    <property type="entry name" value="Cryptochr/Photolyase_FAD-bd"/>
</dbReference>
<dbReference type="PANTHER" id="PTHR11455">
    <property type="entry name" value="CRYPTOCHROME"/>
    <property type="match status" value="1"/>
</dbReference>
<comment type="function">
    <text evidence="10">Involved in repair of UV radiation-induced DNA damage. Catalyzes the light-dependent monomerization (300-600 nm) of cyclobutyl pyrimidine dimers (in cis-syn configuration), which are formed between adjacent bases on the same DNA strand upon exposure to ultraviolet radiation.</text>
</comment>
<dbReference type="GO" id="GO:0000719">
    <property type="term" value="P:photoreactive repair"/>
    <property type="evidence" value="ECO:0007669"/>
    <property type="project" value="UniProtKB-ARBA"/>
</dbReference>
<dbReference type="InterPro" id="IPR014729">
    <property type="entry name" value="Rossmann-like_a/b/a_fold"/>
</dbReference>
<dbReference type="InterPro" id="IPR002081">
    <property type="entry name" value="Cryptochrome/DNA_photolyase_1"/>
</dbReference>
<evidence type="ECO:0000256" key="2">
    <source>
        <dbReference type="ARBA" id="ARBA00005862"/>
    </source>
</evidence>
<name>A0A446ZH63_ACICA</name>
<feature type="binding site" evidence="12">
    <location>
        <begin position="289"/>
        <end position="296"/>
    </location>
    <ligand>
        <name>FAD</name>
        <dbReference type="ChEBI" id="CHEBI:57692"/>
    </ligand>
</feature>
<dbReference type="InterPro" id="IPR036134">
    <property type="entry name" value="Crypto/Photolyase_FAD-like_sf"/>
</dbReference>
<feature type="domain" description="Photolyase/cryptochrome alpha/beta" evidence="15">
    <location>
        <begin position="4"/>
        <end position="136"/>
    </location>
</feature>
<dbReference type="FunFam" id="1.10.579.10:FF:000003">
    <property type="entry name" value="Deoxyribodipyrimidine photo-lyase"/>
    <property type="match status" value="1"/>
</dbReference>
<dbReference type="PRINTS" id="PR00147">
    <property type="entry name" value="DNAPHOTLYASE"/>
</dbReference>
<feature type="binding site" evidence="12">
    <location>
        <position position="286"/>
    </location>
    <ligand>
        <name>FAD</name>
        <dbReference type="ChEBI" id="CHEBI:57692"/>
    </ligand>
</feature>
<keyword evidence="5 12" id="KW-0285">Flavoprotein</keyword>
<dbReference type="OrthoDB" id="9772484at2"/>
<dbReference type="Gene3D" id="1.25.40.80">
    <property type="match status" value="1"/>
</dbReference>
<dbReference type="EC" id="4.1.99.3" evidence="3"/>
<gene>
    <name evidence="16" type="primary">phrB</name>
    <name evidence="16" type="ORF">AC2117_00968</name>
</gene>
<evidence type="ECO:0000256" key="8">
    <source>
        <dbReference type="ARBA" id="ARBA00031671"/>
    </source>
</evidence>
<reference evidence="16 17" key="1">
    <citation type="submission" date="2018-08" db="EMBL/GenBank/DDBJ databases">
        <authorList>
            <person name="Gonzaga-Molto A."/>
        </authorList>
    </citation>
    <scope>NUCLEOTIDE SEQUENCE [LARGE SCALE GENOMIC DNA]</scope>
    <source>
        <strain evidence="16">Acinetobacter calcoaceticus str. 2117</strain>
    </source>
</reference>
<protein>
    <recommendedName>
        <fullName evidence="4">Deoxyribodipyrimidine photo-lyase</fullName>
        <ecNumber evidence="3">4.1.99.3</ecNumber>
    </recommendedName>
    <alternativeName>
        <fullName evidence="8">DNA photolyase</fullName>
    </alternativeName>
    <alternativeName>
        <fullName evidence="11">Photoreactivating enzyme</fullName>
    </alternativeName>
</protein>
<accession>A0A446ZH63</accession>
<evidence type="ECO:0000256" key="5">
    <source>
        <dbReference type="ARBA" id="ARBA00022630"/>
    </source>
</evidence>
<dbReference type="Pfam" id="PF00875">
    <property type="entry name" value="DNA_photolyase"/>
    <property type="match status" value="1"/>
</dbReference>
<dbReference type="Proteomes" id="UP000294355">
    <property type="component" value="Chromosome"/>
</dbReference>
<dbReference type="Gene3D" id="1.10.579.10">
    <property type="entry name" value="DNA Cyclobutane Dipyrimidine Photolyase, subunit A, domain 3"/>
    <property type="match status" value="1"/>
</dbReference>
<evidence type="ECO:0000256" key="11">
    <source>
        <dbReference type="ARBA" id="ARBA00083107"/>
    </source>
</evidence>
<dbReference type="GO" id="GO:0003904">
    <property type="term" value="F:deoxyribodipyrimidine photo-lyase activity"/>
    <property type="evidence" value="ECO:0007669"/>
    <property type="project" value="UniProtKB-EC"/>
</dbReference>
<evidence type="ECO:0000256" key="9">
    <source>
        <dbReference type="ARBA" id="ARBA00033999"/>
    </source>
</evidence>
<dbReference type="GO" id="GO:0003677">
    <property type="term" value="F:DNA binding"/>
    <property type="evidence" value="ECO:0007669"/>
    <property type="project" value="TreeGrafter"/>
</dbReference>
<keyword evidence="7 14" id="KW-0157">Chromophore</keyword>
<dbReference type="EMBL" id="LS999521">
    <property type="protein sequence ID" value="VAX43801.1"/>
    <property type="molecule type" value="Genomic_DNA"/>
</dbReference>
<keyword evidence="16" id="KW-0456">Lyase</keyword>
<evidence type="ECO:0000313" key="16">
    <source>
        <dbReference type="EMBL" id="VAX43801.1"/>
    </source>
</evidence>
<dbReference type="PROSITE" id="PS51645">
    <property type="entry name" value="PHR_CRY_ALPHA_BETA"/>
    <property type="match status" value="1"/>
</dbReference>
<comment type="similarity">
    <text evidence="2">Belongs to the DNA photolyase class-1 family.</text>
</comment>
<dbReference type="SUPFAM" id="SSF48173">
    <property type="entry name" value="Cryptochrome/photolyase FAD-binding domain"/>
    <property type="match status" value="1"/>
</dbReference>
<evidence type="ECO:0000256" key="10">
    <source>
        <dbReference type="ARBA" id="ARBA00059220"/>
    </source>
</evidence>
<comment type="cofactor">
    <cofactor evidence="12">
        <name>FAD</name>
        <dbReference type="ChEBI" id="CHEBI:57692"/>
    </cofactor>
    <text evidence="12">Binds 1 FAD per subunit.</text>
</comment>
<feature type="binding site" evidence="12">
    <location>
        <begin position="387"/>
        <end position="389"/>
    </location>
    <ligand>
        <name>FAD</name>
        <dbReference type="ChEBI" id="CHEBI:57692"/>
    </ligand>
</feature>
<dbReference type="RefSeq" id="WP_133972303.1">
    <property type="nucleotide sequence ID" value="NZ_LS999521.1"/>
</dbReference>
<proteinExistence type="inferred from homology"/>
<dbReference type="PANTHER" id="PTHR11455:SF9">
    <property type="entry name" value="CRYPTOCHROME CIRCADIAN CLOCK 5 ISOFORM X1"/>
    <property type="match status" value="1"/>
</dbReference>
<evidence type="ECO:0000256" key="12">
    <source>
        <dbReference type="PIRSR" id="PIRSR602081-1"/>
    </source>
</evidence>
<dbReference type="InterPro" id="IPR018394">
    <property type="entry name" value="DNA_photolyase_1_CS_C"/>
</dbReference>
<evidence type="ECO:0000256" key="14">
    <source>
        <dbReference type="RuleBase" id="RU004182"/>
    </source>
</evidence>
<evidence type="ECO:0000259" key="15">
    <source>
        <dbReference type="PROSITE" id="PS51645"/>
    </source>
</evidence>